<dbReference type="Pfam" id="PF00437">
    <property type="entry name" value="T2SSE"/>
    <property type="match status" value="1"/>
</dbReference>
<dbReference type="InterPro" id="IPR003593">
    <property type="entry name" value="AAA+_ATPase"/>
</dbReference>
<feature type="domain" description="Bacterial type II secretion system protein E" evidence="2">
    <location>
        <begin position="194"/>
        <end position="208"/>
    </location>
</feature>
<dbReference type="EMBL" id="JABDJR010000218">
    <property type="protein sequence ID" value="NNF06249.1"/>
    <property type="molecule type" value="Genomic_DNA"/>
</dbReference>
<dbReference type="Proteomes" id="UP000547674">
    <property type="component" value="Unassembled WGS sequence"/>
</dbReference>
<dbReference type="GO" id="GO:0005524">
    <property type="term" value="F:ATP binding"/>
    <property type="evidence" value="ECO:0007669"/>
    <property type="project" value="InterPro"/>
</dbReference>
<evidence type="ECO:0000313" key="3">
    <source>
        <dbReference type="EMBL" id="NNF06249.1"/>
    </source>
</evidence>
<comment type="caution">
    <text evidence="3">The sequence shown here is derived from an EMBL/GenBank/DDBJ whole genome shotgun (WGS) entry which is preliminary data.</text>
</comment>
<dbReference type="AlphaFoldDB" id="A0A7Y2EAD8"/>
<dbReference type="PROSITE" id="PS00662">
    <property type="entry name" value="T2SP_E"/>
    <property type="match status" value="1"/>
</dbReference>
<dbReference type="PANTHER" id="PTHR30486:SF6">
    <property type="entry name" value="TYPE IV PILUS RETRACTATION ATPASE PILT"/>
    <property type="match status" value="1"/>
</dbReference>
<evidence type="ECO:0000256" key="1">
    <source>
        <dbReference type="ARBA" id="ARBA00006611"/>
    </source>
</evidence>
<dbReference type="InterPro" id="IPR006321">
    <property type="entry name" value="PilT/PilU"/>
</dbReference>
<dbReference type="Gene3D" id="3.40.50.300">
    <property type="entry name" value="P-loop containing nucleotide triphosphate hydrolases"/>
    <property type="match status" value="1"/>
</dbReference>
<dbReference type="SUPFAM" id="SSF52540">
    <property type="entry name" value="P-loop containing nucleoside triphosphate hydrolases"/>
    <property type="match status" value="1"/>
</dbReference>
<organism evidence="3 4">
    <name type="scientific">Eiseniibacteriota bacterium</name>
    <dbReference type="NCBI Taxonomy" id="2212470"/>
    <lineage>
        <taxon>Bacteria</taxon>
        <taxon>Candidatus Eiseniibacteriota</taxon>
    </lineage>
</organism>
<sequence length="357" mass="39301">MGRIDSFLELAIKQGGSDLHLVSGQPPRIRIGGTLHRVRFRDLSVEDLQRIAGEIMNEEQKAVLEEKKAVDFAYQSEELGRFRVNVYHHVHGYAAALRHISDSTPSFESLNLPESIRTHITSPKGLTLVTGPTGSGKSTTLASLVDYLNETRKGHIITIEDPIEFIHKPKQCAITQREVGAHSPTFGDALRDAVREDPDVILVGEMRDMETISLALTAAETGAQVLGTLHTNGAPRTIDRIVNVFPARRQEQIRSMLAESLNMVVSQQLCRTTEEGNKRRAAVEVLINTPASAAVIRSGSSHKLASVIQSGARVGMQSLDSVLRSYVQQGLITAQEAYERAIDRAQFERLIVREEAA</sequence>
<dbReference type="InterPro" id="IPR050921">
    <property type="entry name" value="T4SS_GSP_E_ATPase"/>
</dbReference>
<reference evidence="3 4" key="1">
    <citation type="submission" date="2020-03" db="EMBL/GenBank/DDBJ databases">
        <title>Metabolic flexibility allows generalist bacteria to become dominant in a frequently disturbed ecosystem.</title>
        <authorList>
            <person name="Chen Y.-J."/>
            <person name="Leung P.M."/>
            <person name="Bay S.K."/>
            <person name="Hugenholtz P."/>
            <person name="Kessler A.J."/>
            <person name="Shelley G."/>
            <person name="Waite D.W."/>
            <person name="Cook P.L."/>
            <person name="Greening C."/>
        </authorList>
    </citation>
    <scope>NUCLEOTIDE SEQUENCE [LARGE SCALE GENOMIC DNA]</scope>
    <source>
        <strain evidence="3">SS_bin_28</strain>
    </source>
</reference>
<comment type="similarity">
    <text evidence="1">Belongs to the GSP E family.</text>
</comment>
<dbReference type="SMART" id="SM00382">
    <property type="entry name" value="AAA"/>
    <property type="match status" value="1"/>
</dbReference>
<dbReference type="NCBIfam" id="TIGR01420">
    <property type="entry name" value="pilT_fam"/>
    <property type="match status" value="1"/>
</dbReference>
<dbReference type="CDD" id="cd01131">
    <property type="entry name" value="PilT"/>
    <property type="match status" value="1"/>
</dbReference>
<proteinExistence type="inferred from homology"/>
<dbReference type="InterPro" id="IPR027417">
    <property type="entry name" value="P-loop_NTPase"/>
</dbReference>
<name>A0A7Y2EAD8_UNCEI</name>
<protein>
    <submittedName>
        <fullName evidence="3">Type IV pilus twitching motility protein PilT</fullName>
    </submittedName>
</protein>
<gene>
    <name evidence="3" type="ORF">HKN21_05780</name>
</gene>
<dbReference type="GO" id="GO:0016887">
    <property type="term" value="F:ATP hydrolysis activity"/>
    <property type="evidence" value="ECO:0007669"/>
    <property type="project" value="InterPro"/>
</dbReference>
<dbReference type="PANTHER" id="PTHR30486">
    <property type="entry name" value="TWITCHING MOTILITY PROTEIN PILT"/>
    <property type="match status" value="1"/>
</dbReference>
<dbReference type="Gene3D" id="3.30.450.90">
    <property type="match status" value="1"/>
</dbReference>
<evidence type="ECO:0000313" key="4">
    <source>
        <dbReference type="Proteomes" id="UP000547674"/>
    </source>
</evidence>
<dbReference type="InterPro" id="IPR001482">
    <property type="entry name" value="T2SS/T4SS_dom"/>
</dbReference>
<evidence type="ECO:0000259" key="2">
    <source>
        <dbReference type="PROSITE" id="PS00662"/>
    </source>
</evidence>
<accession>A0A7Y2EAD8</accession>